<evidence type="ECO:0000313" key="2">
    <source>
        <dbReference type="Proteomes" id="UP001519460"/>
    </source>
</evidence>
<dbReference type="AlphaFoldDB" id="A0ABD0JYV2"/>
<keyword evidence="2" id="KW-1185">Reference proteome</keyword>
<name>A0ABD0JYV2_9CAEN</name>
<protein>
    <submittedName>
        <fullName evidence="1">Uncharacterized protein</fullName>
    </submittedName>
</protein>
<proteinExistence type="predicted"/>
<dbReference type="EMBL" id="JACVVK020000291">
    <property type="protein sequence ID" value="KAK7479949.1"/>
    <property type="molecule type" value="Genomic_DNA"/>
</dbReference>
<reference evidence="1 2" key="1">
    <citation type="journal article" date="2023" name="Sci. Data">
        <title>Genome assembly of the Korean intertidal mud-creeper Batillaria attramentaria.</title>
        <authorList>
            <person name="Patra A.K."/>
            <person name="Ho P.T."/>
            <person name="Jun S."/>
            <person name="Lee S.J."/>
            <person name="Kim Y."/>
            <person name="Won Y.J."/>
        </authorList>
    </citation>
    <scope>NUCLEOTIDE SEQUENCE [LARGE SCALE GENOMIC DNA]</scope>
    <source>
        <strain evidence="1">Wonlab-2016</strain>
    </source>
</reference>
<dbReference type="Proteomes" id="UP001519460">
    <property type="component" value="Unassembled WGS sequence"/>
</dbReference>
<feature type="non-terminal residue" evidence="1">
    <location>
        <position position="1"/>
    </location>
</feature>
<sequence>LAHNDPAQQLQAHVLERRLQQPIYIHSTKLFQNTKQRKPVLARDPSGVYRDKYNIIGFGKADKMAAKMRPCHRDLAAVPSCKVKHGSPR</sequence>
<gene>
    <name evidence="1" type="ORF">BaRGS_00028776</name>
</gene>
<organism evidence="1 2">
    <name type="scientific">Batillaria attramentaria</name>
    <dbReference type="NCBI Taxonomy" id="370345"/>
    <lineage>
        <taxon>Eukaryota</taxon>
        <taxon>Metazoa</taxon>
        <taxon>Spiralia</taxon>
        <taxon>Lophotrochozoa</taxon>
        <taxon>Mollusca</taxon>
        <taxon>Gastropoda</taxon>
        <taxon>Caenogastropoda</taxon>
        <taxon>Sorbeoconcha</taxon>
        <taxon>Cerithioidea</taxon>
        <taxon>Batillariidae</taxon>
        <taxon>Batillaria</taxon>
    </lineage>
</organism>
<accession>A0ABD0JYV2</accession>
<comment type="caution">
    <text evidence="1">The sequence shown here is derived from an EMBL/GenBank/DDBJ whole genome shotgun (WGS) entry which is preliminary data.</text>
</comment>
<evidence type="ECO:0000313" key="1">
    <source>
        <dbReference type="EMBL" id="KAK7479949.1"/>
    </source>
</evidence>